<dbReference type="SUPFAM" id="SSF52113">
    <property type="entry name" value="BRCT domain"/>
    <property type="match status" value="1"/>
</dbReference>
<keyword evidence="4" id="KW-1185">Reference proteome</keyword>
<feature type="compositionally biased region" description="Basic and acidic residues" evidence="1">
    <location>
        <begin position="9"/>
        <end position="24"/>
    </location>
</feature>
<evidence type="ECO:0000313" key="3">
    <source>
        <dbReference type="EMBL" id="KAG0663532.1"/>
    </source>
</evidence>
<feature type="region of interest" description="Disordered" evidence="1">
    <location>
        <begin position="305"/>
        <end position="336"/>
    </location>
</feature>
<feature type="domain" description="BRCT" evidence="2">
    <location>
        <begin position="800"/>
        <end position="895"/>
    </location>
</feature>
<protein>
    <recommendedName>
        <fullName evidence="2">BRCT domain-containing protein</fullName>
    </recommendedName>
</protein>
<evidence type="ECO:0000313" key="4">
    <source>
        <dbReference type="Proteomes" id="UP000777482"/>
    </source>
</evidence>
<comment type="caution">
    <text evidence="3">The sequence shown here is derived from an EMBL/GenBank/DDBJ whole genome shotgun (WGS) entry which is preliminary data.</text>
</comment>
<sequence>MGTPGARYSLRDPQRGVQLEGRESRRPLTMYCSVAGLPTPSPAAFEDLAFAAVHKRVAYRTVEAAAVSSSARQRPGLFAARDRHSTNNRMSQQHSASAGENRQGTDTDGIGRIGTRLATRRSLALGAASGLQNGSGISEGRPAATSSGIRLRPRTSTATTSSSDGGLLFAQPQQAAGSSQTSTTSRTRTSTTTSRARRILVSQDRAAPSPALPSSSSSSRSALDATGSLKSASSTTRARRLSRVEASQMTGMGIVRAGPAVIGRHGPSEAPTKAGSRPLVLNQGGTTDPFSTAFVRPPLPFASDLAESSAGARQIKPLPGTASRPSPPSAPSHALLSPIQDAEGSSLRDRMLLSPSGLLQTARIAPHSPTRSPSRIFAIFDDDAASMDTDDKLPSKGVPGHTGIDAASLPLAAFPPPPNGRKRSLESDEPAEASGPVTPSKRAPKRLHTGTPTIPRDAPPASGMATLVGDVPPSLTRAGTGTGATKLASPLPASPKVERSSPRSAPMRRAAGRVYSLPDLTMAPVPASPRSFVTRAQFLNESAEKRGKSPTTPALMSPAGPDLFTVVSSVPAVGGATGPASKLAPASQAAADEPSPSRATSAAPSTAAPVANNLILPTLSLFDRDRVAGDRAPEIDGDTSMSDGGDVSTVSSSTTTSSRADETARRLANLQSMLSQLQVPRPTAARISMGAKMGASRAPRSSMSGSSSSMPPPAVASNTARRASVVRAKTTPAAVSGSASAPSLHRGPPMQSGSTTTARRKSIAGPLPARSAKSSNENAPGSTLLRSSSAGNVPAQRAARGKTCLQGVVAFVDVRTAEGDDSGMIFVDMLKDLGARVTSRPSSLTTHIVFKSGKPTTLDFYRQTSLARRPHLVGIAWVVRCSELHTRVDESLFKIEEAGTASAAPGGGKENMDAVTATAQAALGLSEKGTKGAQAAAKRRKSMEPRALAALNNARANLSLSSSNDSAMKATIAASIERARRKSLQYAPRIGSPLAKRVFVMPDAVEEE</sequence>
<dbReference type="CDD" id="cd17716">
    <property type="entry name" value="BRCT_microcephalin_rpt1"/>
    <property type="match status" value="1"/>
</dbReference>
<feature type="region of interest" description="Disordered" evidence="1">
    <location>
        <begin position="388"/>
        <end position="509"/>
    </location>
</feature>
<feature type="region of interest" description="Disordered" evidence="1">
    <location>
        <begin position="690"/>
        <end position="793"/>
    </location>
</feature>
<evidence type="ECO:0000259" key="2">
    <source>
        <dbReference type="PROSITE" id="PS50172"/>
    </source>
</evidence>
<dbReference type="AlphaFoldDB" id="A0A9P6W6K3"/>
<feature type="region of interest" description="Disordered" evidence="1">
    <location>
        <begin position="70"/>
        <end position="111"/>
    </location>
</feature>
<feature type="region of interest" description="Disordered" evidence="1">
    <location>
        <begin position="130"/>
        <end position="252"/>
    </location>
</feature>
<dbReference type="InterPro" id="IPR001357">
    <property type="entry name" value="BRCT_dom"/>
</dbReference>
<gene>
    <name evidence="3" type="ORF">C6P46_002428</name>
</gene>
<dbReference type="Proteomes" id="UP000777482">
    <property type="component" value="Unassembled WGS sequence"/>
</dbReference>
<dbReference type="InterPro" id="IPR036420">
    <property type="entry name" value="BRCT_dom_sf"/>
</dbReference>
<feature type="compositionally biased region" description="Low complexity" evidence="1">
    <location>
        <begin position="732"/>
        <end position="743"/>
    </location>
</feature>
<dbReference type="PROSITE" id="PS50172">
    <property type="entry name" value="BRCT"/>
    <property type="match status" value="1"/>
</dbReference>
<reference evidence="3 4" key="1">
    <citation type="submission" date="2020-11" db="EMBL/GenBank/DDBJ databases">
        <title>Kefir isolates.</title>
        <authorList>
            <person name="Marcisauskas S."/>
            <person name="Kim Y."/>
            <person name="Blasche S."/>
        </authorList>
    </citation>
    <scope>NUCLEOTIDE SEQUENCE [LARGE SCALE GENOMIC DNA]</scope>
    <source>
        <strain evidence="3 4">KR</strain>
    </source>
</reference>
<feature type="compositionally biased region" description="Low complexity" evidence="1">
    <location>
        <begin position="204"/>
        <end position="236"/>
    </location>
</feature>
<dbReference type="Gene3D" id="3.40.50.10190">
    <property type="entry name" value="BRCT domain"/>
    <property type="match status" value="1"/>
</dbReference>
<evidence type="ECO:0000256" key="1">
    <source>
        <dbReference type="SAM" id="MobiDB-lite"/>
    </source>
</evidence>
<feature type="region of interest" description="Disordered" evidence="1">
    <location>
        <begin position="575"/>
        <end position="606"/>
    </location>
</feature>
<organism evidence="3 4">
    <name type="scientific">Rhodotorula mucilaginosa</name>
    <name type="common">Yeast</name>
    <name type="synonym">Rhodotorula rubra</name>
    <dbReference type="NCBI Taxonomy" id="5537"/>
    <lineage>
        <taxon>Eukaryota</taxon>
        <taxon>Fungi</taxon>
        <taxon>Dikarya</taxon>
        <taxon>Basidiomycota</taxon>
        <taxon>Pucciniomycotina</taxon>
        <taxon>Microbotryomycetes</taxon>
        <taxon>Sporidiobolales</taxon>
        <taxon>Sporidiobolaceae</taxon>
        <taxon>Rhodotorula</taxon>
    </lineage>
</organism>
<accession>A0A9P6W6K3</accession>
<feature type="region of interest" description="Disordered" evidence="1">
    <location>
        <begin position="259"/>
        <end position="278"/>
    </location>
</feature>
<dbReference type="EMBL" id="PUHQ01000019">
    <property type="protein sequence ID" value="KAG0663532.1"/>
    <property type="molecule type" value="Genomic_DNA"/>
</dbReference>
<feature type="region of interest" description="Disordered" evidence="1">
    <location>
        <begin position="630"/>
        <end position="662"/>
    </location>
</feature>
<name>A0A9P6W6K3_RHOMI</name>
<dbReference type="OrthoDB" id="2529343at2759"/>
<feature type="compositionally biased region" description="Low complexity" evidence="1">
    <location>
        <begin position="178"/>
        <end position="194"/>
    </location>
</feature>
<feature type="compositionally biased region" description="Polar residues" evidence="1">
    <location>
        <begin position="87"/>
        <end position="102"/>
    </location>
</feature>
<feature type="compositionally biased region" description="Low complexity" evidence="1">
    <location>
        <begin position="694"/>
        <end position="709"/>
    </location>
</feature>
<proteinExistence type="predicted"/>
<feature type="compositionally biased region" description="Low complexity" evidence="1">
    <location>
        <begin position="579"/>
        <end position="606"/>
    </location>
</feature>
<feature type="compositionally biased region" description="Low complexity" evidence="1">
    <location>
        <begin position="642"/>
        <end position="658"/>
    </location>
</feature>
<feature type="compositionally biased region" description="Polar residues" evidence="1">
    <location>
        <begin position="772"/>
        <end position="791"/>
    </location>
</feature>
<feature type="region of interest" description="Disordered" evidence="1">
    <location>
        <begin position="1"/>
        <end position="24"/>
    </location>
</feature>
<dbReference type="Pfam" id="PF00533">
    <property type="entry name" value="BRCT"/>
    <property type="match status" value="1"/>
</dbReference>